<dbReference type="Proteomes" id="UP000198660">
    <property type="component" value="Unassembled WGS sequence"/>
</dbReference>
<dbReference type="PROSITE" id="PS51257">
    <property type="entry name" value="PROKAR_LIPOPROTEIN"/>
    <property type="match status" value="1"/>
</dbReference>
<dbReference type="Gene3D" id="3.40.50.410">
    <property type="entry name" value="von Willebrand factor, type A domain"/>
    <property type="match status" value="1"/>
</dbReference>
<proteinExistence type="predicted"/>
<gene>
    <name evidence="4" type="ORF">SAMN05444972_10995</name>
</gene>
<dbReference type="PROSITE" id="PS50234">
    <property type="entry name" value="VWFA"/>
    <property type="match status" value="1"/>
</dbReference>
<dbReference type="RefSeq" id="WP_176392063.1">
    <property type="nucleotide sequence ID" value="NZ_FPAA01000009.1"/>
</dbReference>
<evidence type="ECO:0000256" key="1">
    <source>
        <dbReference type="SAM" id="MobiDB-lite"/>
    </source>
</evidence>
<name>A0A1I6T8V5_9BACL</name>
<dbReference type="EMBL" id="FPAA01000009">
    <property type="protein sequence ID" value="SFS85664.1"/>
    <property type="molecule type" value="Genomic_DNA"/>
</dbReference>
<feature type="region of interest" description="Disordered" evidence="1">
    <location>
        <begin position="27"/>
        <end position="48"/>
    </location>
</feature>
<feature type="domain" description="VWFA" evidence="3">
    <location>
        <begin position="145"/>
        <end position="341"/>
    </location>
</feature>
<evidence type="ECO:0000313" key="4">
    <source>
        <dbReference type="EMBL" id="SFS85664.1"/>
    </source>
</evidence>
<dbReference type="InterPro" id="IPR036465">
    <property type="entry name" value="vWFA_dom_sf"/>
</dbReference>
<evidence type="ECO:0000256" key="2">
    <source>
        <dbReference type="SAM" id="SignalP"/>
    </source>
</evidence>
<keyword evidence="2" id="KW-0732">Signal</keyword>
<feature type="compositionally biased region" description="Basic and acidic residues" evidence="1">
    <location>
        <begin position="31"/>
        <end position="47"/>
    </location>
</feature>
<dbReference type="AlphaFoldDB" id="A0A1I6T8V5"/>
<organism evidence="4 5">
    <name type="scientific">Marininema halotolerans</name>
    <dbReference type="NCBI Taxonomy" id="1155944"/>
    <lineage>
        <taxon>Bacteria</taxon>
        <taxon>Bacillati</taxon>
        <taxon>Bacillota</taxon>
        <taxon>Bacilli</taxon>
        <taxon>Bacillales</taxon>
        <taxon>Thermoactinomycetaceae</taxon>
        <taxon>Marininema</taxon>
    </lineage>
</organism>
<feature type="signal peptide" evidence="2">
    <location>
        <begin position="1"/>
        <end position="18"/>
    </location>
</feature>
<dbReference type="SMART" id="SM00327">
    <property type="entry name" value="VWA"/>
    <property type="match status" value="1"/>
</dbReference>
<dbReference type="Pfam" id="PF00092">
    <property type="entry name" value="VWA"/>
    <property type="match status" value="1"/>
</dbReference>
<reference evidence="5" key="1">
    <citation type="submission" date="2016-10" db="EMBL/GenBank/DDBJ databases">
        <authorList>
            <person name="Varghese N."/>
            <person name="Submissions S."/>
        </authorList>
    </citation>
    <scope>NUCLEOTIDE SEQUENCE [LARGE SCALE GENOMIC DNA]</scope>
    <source>
        <strain evidence="5">DSM 45789</strain>
    </source>
</reference>
<feature type="chain" id="PRO_5038894480" evidence="2">
    <location>
        <begin position="19"/>
        <end position="453"/>
    </location>
</feature>
<keyword evidence="5" id="KW-1185">Reference proteome</keyword>
<evidence type="ECO:0000313" key="5">
    <source>
        <dbReference type="Proteomes" id="UP000198660"/>
    </source>
</evidence>
<evidence type="ECO:0000259" key="3">
    <source>
        <dbReference type="PROSITE" id="PS50234"/>
    </source>
</evidence>
<dbReference type="SUPFAM" id="SSF53300">
    <property type="entry name" value="vWA-like"/>
    <property type="match status" value="1"/>
</dbReference>
<dbReference type="InterPro" id="IPR002035">
    <property type="entry name" value="VWF_A"/>
</dbReference>
<protein>
    <submittedName>
        <fullName evidence="4">D-amino-acid dehydrogenase</fullName>
    </submittedName>
</protein>
<sequence length="453" mass="50502">MKRVLLLLLIMLVSTATGCSPLTHLVAGKSSSEEKKNEPKQTREKTTTENLEVDIPQELDGLQLENGAGRYGGNHYDINNIRTALKKIPKNASSKEIYNQLIGLIGNDYRHDIKQLEEFDTSILTMKKGPNGLQIPQLPGQKKVNIMILLDASGSMAGKVKGGEKMKLAKHAVQNFAEKMPYGANVSLTVYGHKGSNSKSDKDISCKGTEEIYPLGNYNPEKFAKSMKNLHPAGWTPLAAAMKKAKEQLDPPENAKAENLVYVVSDGEETCGGSPKQIAKELNQSNIKAVVNIVGFDVDDADQKALSQIAEAGGGKYESVENEVALNQYLDVEKDRLYDQWEKWSNAHYDNAEAIGNKKHDQLEKMSDNFYNRLEVEGNRYYDWGDYLEEKLGFDYDAVSTTKSMLSDRIDDIKSYALDKPDELQAEVLDHADKIQAEVLERADNEKSKLYDN</sequence>
<accession>A0A1I6T8V5</accession>